<evidence type="ECO:0000259" key="2">
    <source>
        <dbReference type="Pfam" id="PF21531"/>
    </source>
</evidence>
<evidence type="ECO:0000313" key="3">
    <source>
        <dbReference type="EMBL" id="VYT03231.1"/>
    </source>
</evidence>
<sequence length="130" mass="14369">MLGRESLPALYHCPMSEAVSLLSVQEVARRLGIEPRRVKQLVRDHILFTYTDGAGNSGIPEEILVKTDNGYEPLFNLPGTLTLLADGGFSPEEAARWLYTEHEELGETPMSALLGGRHHRVNRIASVLGF</sequence>
<dbReference type="AlphaFoldDB" id="A0A6N2TGV0"/>
<reference evidence="3" key="1">
    <citation type="submission" date="2019-11" db="EMBL/GenBank/DDBJ databases">
        <authorList>
            <person name="Feng L."/>
        </authorList>
    </citation>
    <scope>NUCLEOTIDE SEQUENCE</scope>
    <source>
        <strain evidence="3">AodontolyticusLFYP35</strain>
    </source>
</reference>
<dbReference type="Pfam" id="PF18367">
    <property type="entry name" value="Rv2175c_C"/>
    <property type="match status" value="1"/>
</dbReference>
<dbReference type="GO" id="GO:0003677">
    <property type="term" value="F:DNA binding"/>
    <property type="evidence" value="ECO:0007669"/>
    <property type="project" value="InterPro"/>
</dbReference>
<dbReference type="InterPro" id="IPR041098">
    <property type="entry name" value="Rv2175c_C"/>
</dbReference>
<evidence type="ECO:0000259" key="1">
    <source>
        <dbReference type="Pfam" id="PF18367"/>
    </source>
</evidence>
<feature type="domain" description="Rv2175c C-terminal" evidence="1">
    <location>
        <begin position="76"/>
        <end position="128"/>
    </location>
</feature>
<protein>
    <submittedName>
        <fullName evidence="3">Uncharacterized protein</fullName>
    </submittedName>
</protein>
<name>A0A6N2TGV0_9ACTO</name>
<gene>
    <name evidence="3" type="ORF">AOLFYP35_01288</name>
</gene>
<organism evidence="3">
    <name type="scientific">Schaalia odontolytica</name>
    <dbReference type="NCBI Taxonomy" id="1660"/>
    <lineage>
        <taxon>Bacteria</taxon>
        <taxon>Bacillati</taxon>
        <taxon>Actinomycetota</taxon>
        <taxon>Actinomycetes</taxon>
        <taxon>Actinomycetales</taxon>
        <taxon>Actinomycetaceae</taxon>
        <taxon>Schaalia</taxon>
    </lineage>
</organism>
<feature type="domain" description="DNA-binding protein Rv2175c wHTH" evidence="2">
    <location>
        <begin position="16"/>
        <end position="62"/>
    </location>
</feature>
<dbReference type="EMBL" id="CACRSM010000002">
    <property type="protein sequence ID" value="VYT03231.1"/>
    <property type="molecule type" value="Genomic_DNA"/>
</dbReference>
<proteinExistence type="predicted"/>
<dbReference type="InterPro" id="IPR048576">
    <property type="entry name" value="Rv2175c_wHTH"/>
</dbReference>
<dbReference type="Pfam" id="PF21531">
    <property type="entry name" value="Rv2175c_wHTH"/>
    <property type="match status" value="1"/>
</dbReference>
<accession>A0A6N2TGV0</accession>